<dbReference type="AlphaFoldDB" id="A0A6N7EIK0"/>
<dbReference type="EMBL" id="WHPC01000011">
    <property type="protein sequence ID" value="MPV36435.1"/>
    <property type="molecule type" value="Genomic_DNA"/>
</dbReference>
<dbReference type="NCBIfam" id="TIGR00778">
    <property type="entry name" value="ahpD_dom"/>
    <property type="match status" value="1"/>
</dbReference>
<dbReference type="SUPFAM" id="SSF69118">
    <property type="entry name" value="AhpD-like"/>
    <property type="match status" value="1"/>
</dbReference>
<dbReference type="Proteomes" id="UP000437709">
    <property type="component" value="Unassembled WGS sequence"/>
</dbReference>
<keyword evidence="3" id="KW-1185">Reference proteome</keyword>
<comment type="caution">
    <text evidence="2">The sequence shown here is derived from an EMBL/GenBank/DDBJ whole genome shotgun (WGS) entry which is preliminary data.</text>
</comment>
<gene>
    <name evidence="2" type="ORF">GB881_05105</name>
</gene>
<evidence type="ECO:0000259" key="1">
    <source>
        <dbReference type="Pfam" id="PF02627"/>
    </source>
</evidence>
<dbReference type="OrthoDB" id="9801997at2"/>
<dbReference type="Gene3D" id="1.20.1290.10">
    <property type="entry name" value="AhpD-like"/>
    <property type="match status" value="1"/>
</dbReference>
<dbReference type="InterPro" id="IPR003779">
    <property type="entry name" value="CMD-like"/>
</dbReference>
<evidence type="ECO:0000313" key="3">
    <source>
        <dbReference type="Proteomes" id="UP000437709"/>
    </source>
</evidence>
<name>A0A6N7EIK0_9MICO</name>
<dbReference type="PANTHER" id="PTHR35446">
    <property type="entry name" value="SI:CH211-175M2.5"/>
    <property type="match status" value="1"/>
</dbReference>
<reference evidence="2 3" key="1">
    <citation type="submission" date="2019-10" db="EMBL/GenBank/DDBJ databases">
        <title>Georgenia wutianyii sp. nov. and Georgenia yuyongxinii sp. nov. isolated from plateau pika (Ochotona curzoniae) in the Qinghai-Tibet plateau of China.</title>
        <authorList>
            <person name="Tian Z."/>
        </authorList>
    </citation>
    <scope>NUCLEOTIDE SEQUENCE [LARGE SCALE GENOMIC DNA]</scope>
    <source>
        <strain evidence="2 3">JCM 19765</strain>
    </source>
</reference>
<dbReference type="Pfam" id="PF02627">
    <property type="entry name" value="CMD"/>
    <property type="match status" value="1"/>
</dbReference>
<dbReference type="GO" id="GO:0051920">
    <property type="term" value="F:peroxiredoxin activity"/>
    <property type="evidence" value="ECO:0007669"/>
    <property type="project" value="InterPro"/>
</dbReference>
<sequence>MAAERQGVSRRLMELVNVRASQLNGCARCLDEHIPRALEAGETIQRIGVLPAWRETRLFDEVERAALEITESVTQDSGHLADDDRRRLREVLGDERFSLVAWIAITINSYNRVSILSGHQPRHRD</sequence>
<accession>A0A6N7EIK0</accession>
<feature type="domain" description="Carboxymuconolactone decarboxylase-like" evidence="1">
    <location>
        <begin position="5"/>
        <end position="71"/>
    </location>
</feature>
<dbReference type="InterPro" id="IPR004675">
    <property type="entry name" value="AhpD_core"/>
</dbReference>
<organism evidence="2 3">
    <name type="scientific">Georgenia subflava</name>
    <dbReference type="NCBI Taxonomy" id="1622177"/>
    <lineage>
        <taxon>Bacteria</taxon>
        <taxon>Bacillati</taxon>
        <taxon>Actinomycetota</taxon>
        <taxon>Actinomycetes</taxon>
        <taxon>Micrococcales</taxon>
        <taxon>Bogoriellaceae</taxon>
        <taxon>Georgenia</taxon>
    </lineage>
</organism>
<dbReference type="PANTHER" id="PTHR35446:SF2">
    <property type="entry name" value="CARBOXYMUCONOLACTONE DECARBOXYLASE-LIKE DOMAIN-CONTAINING PROTEIN"/>
    <property type="match status" value="1"/>
</dbReference>
<proteinExistence type="predicted"/>
<dbReference type="InterPro" id="IPR029032">
    <property type="entry name" value="AhpD-like"/>
</dbReference>
<evidence type="ECO:0000313" key="2">
    <source>
        <dbReference type="EMBL" id="MPV36435.1"/>
    </source>
</evidence>
<protein>
    <submittedName>
        <fullName evidence="2">Carboxymuconolactone decarboxylase family protein</fullName>
    </submittedName>
</protein>